<keyword evidence="3 5" id="KW-1133">Transmembrane helix</keyword>
<dbReference type="AlphaFoldDB" id="A0AAN7NZ62"/>
<proteinExistence type="predicted"/>
<evidence type="ECO:0000256" key="3">
    <source>
        <dbReference type="ARBA" id="ARBA00022989"/>
    </source>
</evidence>
<gene>
    <name evidence="7" type="ORF">RN001_015536</name>
</gene>
<feature type="transmembrane region" description="Helical" evidence="5">
    <location>
        <begin position="161"/>
        <end position="181"/>
    </location>
</feature>
<keyword evidence="2 5" id="KW-0812">Transmembrane</keyword>
<evidence type="ECO:0000259" key="6">
    <source>
        <dbReference type="Pfam" id="PF01490"/>
    </source>
</evidence>
<organism evidence="7 8">
    <name type="scientific">Aquatica leii</name>
    <dbReference type="NCBI Taxonomy" id="1421715"/>
    <lineage>
        <taxon>Eukaryota</taxon>
        <taxon>Metazoa</taxon>
        <taxon>Ecdysozoa</taxon>
        <taxon>Arthropoda</taxon>
        <taxon>Hexapoda</taxon>
        <taxon>Insecta</taxon>
        <taxon>Pterygota</taxon>
        <taxon>Neoptera</taxon>
        <taxon>Endopterygota</taxon>
        <taxon>Coleoptera</taxon>
        <taxon>Polyphaga</taxon>
        <taxon>Elateriformia</taxon>
        <taxon>Elateroidea</taxon>
        <taxon>Lampyridae</taxon>
        <taxon>Luciolinae</taxon>
        <taxon>Aquatica</taxon>
    </lineage>
</organism>
<feature type="transmembrane region" description="Helical" evidence="5">
    <location>
        <begin position="335"/>
        <end position="358"/>
    </location>
</feature>
<evidence type="ECO:0000256" key="1">
    <source>
        <dbReference type="ARBA" id="ARBA00004141"/>
    </source>
</evidence>
<evidence type="ECO:0000313" key="7">
    <source>
        <dbReference type="EMBL" id="KAK4873507.1"/>
    </source>
</evidence>
<dbReference type="GO" id="GO:0005774">
    <property type="term" value="C:vacuolar membrane"/>
    <property type="evidence" value="ECO:0007669"/>
    <property type="project" value="TreeGrafter"/>
</dbReference>
<feature type="transmembrane region" description="Helical" evidence="5">
    <location>
        <begin position="291"/>
        <end position="315"/>
    </location>
</feature>
<feature type="transmembrane region" description="Helical" evidence="5">
    <location>
        <begin position="378"/>
        <end position="399"/>
    </location>
</feature>
<dbReference type="PANTHER" id="PTHR22950">
    <property type="entry name" value="AMINO ACID TRANSPORTER"/>
    <property type="match status" value="1"/>
</dbReference>
<feature type="transmembrane region" description="Helical" evidence="5">
    <location>
        <begin position="95"/>
        <end position="117"/>
    </location>
</feature>
<evidence type="ECO:0000313" key="8">
    <source>
        <dbReference type="Proteomes" id="UP001353858"/>
    </source>
</evidence>
<dbReference type="GO" id="GO:0015179">
    <property type="term" value="F:L-amino acid transmembrane transporter activity"/>
    <property type="evidence" value="ECO:0007669"/>
    <property type="project" value="TreeGrafter"/>
</dbReference>
<evidence type="ECO:0000256" key="2">
    <source>
        <dbReference type="ARBA" id="ARBA00022692"/>
    </source>
</evidence>
<feature type="transmembrane region" description="Helical" evidence="5">
    <location>
        <begin position="405"/>
        <end position="428"/>
    </location>
</feature>
<dbReference type="Proteomes" id="UP001353858">
    <property type="component" value="Unassembled WGS sequence"/>
</dbReference>
<feature type="transmembrane region" description="Helical" evidence="5">
    <location>
        <begin position="261"/>
        <end position="279"/>
    </location>
</feature>
<dbReference type="Pfam" id="PF01490">
    <property type="entry name" value="Aa_trans"/>
    <property type="match status" value="1"/>
</dbReference>
<feature type="transmembrane region" description="Helical" evidence="5">
    <location>
        <begin position="440"/>
        <end position="460"/>
    </location>
</feature>
<dbReference type="EMBL" id="JARPUR010000007">
    <property type="protein sequence ID" value="KAK4873507.1"/>
    <property type="molecule type" value="Genomic_DNA"/>
</dbReference>
<feature type="transmembrane region" description="Helical" evidence="5">
    <location>
        <begin position="220"/>
        <end position="241"/>
    </location>
</feature>
<protein>
    <recommendedName>
        <fullName evidence="6">Amino acid transporter transmembrane domain-containing protein</fullName>
    </recommendedName>
</protein>
<keyword evidence="4 5" id="KW-0472">Membrane</keyword>
<feature type="transmembrane region" description="Helical" evidence="5">
    <location>
        <begin position="193"/>
        <end position="213"/>
    </location>
</feature>
<feature type="domain" description="Amino acid transporter transmembrane" evidence="6">
    <location>
        <begin position="67"/>
        <end position="463"/>
    </location>
</feature>
<name>A0AAN7NZ62_9COLE</name>
<evidence type="ECO:0000256" key="4">
    <source>
        <dbReference type="ARBA" id="ARBA00023136"/>
    </source>
</evidence>
<accession>A0AAN7NZ62</accession>
<evidence type="ECO:0000256" key="5">
    <source>
        <dbReference type="SAM" id="Phobius"/>
    </source>
</evidence>
<reference evidence="8" key="1">
    <citation type="submission" date="2023-01" db="EMBL/GenBank/DDBJ databases">
        <title>Key to firefly adult light organ development and bioluminescence: homeobox transcription factors regulate luciferase expression and transportation to peroxisome.</title>
        <authorList>
            <person name="Fu X."/>
        </authorList>
    </citation>
    <scope>NUCLEOTIDE SEQUENCE [LARGE SCALE GENOMIC DNA]</scope>
</reference>
<sequence length="475" mass="53135">MFAMYPTYQYGNMDTESFMSDDQQARKIIKGTCNKTNFEFQTKALISPIQENKEIEDYLTVKHPLNYVETLIHLCKANIGSGIFALGNAFKNSGILLGPILLPLLGFVCVHCQHLLINASNSMRKTLKLHKNPDFAVTAEMCFETGPIKIRSLSPYIRKSINILLCLTQLGFCCVYFIFISTNIKQIMDYYNVVYSVHLHMAFALVPILLSCVVRNLKFLTPFSILANVLIITGILITLYYCCQKPFAEVKTVGDIKNLPLFFGTALYTFEGIGLVLPLQNEMKKPKQFGTTLGVLNIGMVLLTIIFCLIGTLGYAKYGNEIKGSVTLNLPENEILAQSVKAIISLSILSTFALQFYIPVQIILPVVQERFGPFSKPLFVEIIFRIFLVLITFTLAEIIPFFELFISLIGSFGSSALALIFPPILECITKSNTSELTPWIIFKNGVILSLGIFGCATGSYESIRSIIKSFHEEQD</sequence>
<comment type="subcellular location">
    <subcellularLocation>
        <location evidence="1">Membrane</location>
        <topology evidence="1">Multi-pass membrane protein</topology>
    </subcellularLocation>
</comment>
<dbReference type="PANTHER" id="PTHR22950:SF349">
    <property type="entry name" value="AMINO ACID TRANSPORTER TRANSMEMBRANE DOMAIN-CONTAINING PROTEIN"/>
    <property type="match status" value="1"/>
</dbReference>
<comment type="caution">
    <text evidence="7">The sequence shown here is derived from an EMBL/GenBank/DDBJ whole genome shotgun (WGS) entry which is preliminary data.</text>
</comment>
<dbReference type="InterPro" id="IPR013057">
    <property type="entry name" value="AA_transpt_TM"/>
</dbReference>
<keyword evidence="8" id="KW-1185">Reference proteome</keyword>